<accession>A0A512IIS1</accession>
<keyword evidence="3" id="KW-1185">Reference proteome</keyword>
<comment type="caution">
    <text evidence="2">The sequence shown here is derived from an EMBL/GenBank/DDBJ whole genome shotgun (WGS) entry which is preliminary data.</text>
</comment>
<proteinExistence type="predicted"/>
<dbReference type="InterPro" id="IPR036390">
    <property type="entry name" value="WH_DNA-bd_sf"/>
</dbReference>
<dbReference type="Proteomes" id="UP000321103">
    <property type="component" value="Unassembled WGS sequence"/>
</dbReference>
<evidence type="ECO:0000313" key="2">
    <source>
        <dbReference type="EMBL" id="GEO97571.1"/>
    </source>
</evidence>
<dbReference type="SUPFAM" id="SSF46785">
    <property type="entry name" value="Winged helix' DNA-binding domain"/>
    <property type="match status" value="1"/>
</dbReference>
<protein>
    <recommendedName>
        <fullName evidence="1">DprA winged helix domain-containing protein</fullName>
    </recommendedName>
</protein>
<reference evidence="2 3" key="1">
    <citation type="submission" date="2019-07" db="EMBL/GenBank/DDBJ databases">
        <title>Whole genome shotgun sequence of Kocuria turfanensis NBRC 107627.</title>
        <authorList>
            <person name="Hosoyama A."/>
            <person name="Uohara A."/>
            <person name="Ohji S."/>
            <person name="Ichikawa N."/>
        </authorList>
    </citation>
    <scope>NUCLEOTIDE SEQUENCE [LARGE SCALE GENOMIC DNA]</scope>
    <source>
        <strain evidence="2 3">NBRC 107627</strain>
    </source>
</reference>
<dbReference type="InterPro" id="IPR036388">
    <property type="entry name" value="WH-like_DNA-bd_sf"/>
</dbReference>
<dbReference type="AlphaFoldDB" id="A0A512IIS1"/>
<evidence type="ECO:0000259" key="1">
    <source>
        <dbReference type="Pfam" id="PF17782"/>
    </source>
</evidence>
<organism evidence="2 3">
    <name type="scientific">Kocuria turfanensis</name>
    <dbReference type="NCBI Taxonomy" id="388357"/>
    <lineage>
        <taxon>Bacteria</taxon>
        <taxon>Bacillati</taxon>
        <taxon>Actinomycetota</taxon>
        <taxon>Actinomycetes</taxon>
        <taxon>Micrococcales</taxon>
        <taxon>Micrococcaceae</taxon>
        <taxon>Kocuria</taxon>
    </lineage>
</organism>
<dbReference type="Pfam" id="PF17782">
    <property type="entry name" value="WHD_DprA"/>
    <property type="match status" value="1"/>
</dbReference>
<name>A0A512IIS1_9MICC</name>
<dbReference type="EMBL" id="BJZS01000155">
    <property type="protein sequence ID" value="GEO97571.1"/>
    <property type="molecule type" value="Genomic_DNA"/>
</dbReference>
<feature type="domain" description="DprA winged helix" evidence="1">
    <location>
        <begin position="45"/>
        <end position="86"/>
    </location>
</feature>
<gene>
    <name evidence="2" type="ORF">KTU01_36940</name>
</gene>
<dbReference type="Gene3D" id="1.10.10.10">
    <property type="entry name" value="Winged helix-like DNA-binding domain superfamily/Winged helix DNA-binding domain"/>
    <property type="match status" value="1"/>
</dbReference>
<sequence>MVRVAGVGAQRGCDTMAFVPSIVRPAGQSELVAQAAMVFGNTVRLSIIHVLGRGPALRTELVAKTGLPAKTIGAQLTELEAVGAVKAEAQRGRGRPMLYYANQVQLEKLLSALAEYALGGMSDKDTGVPLGSH</sequence>
<evidence type="ECO:0000313" key="3">
    <source>
        <dbReference type="Proteomes" id="UP000321103"/>
    </source>
</evidence>
<dbReference type="InterPro" id="IPR041614">
    <property type="entry name" value="DprA_WH"/>
</dbReference>